<dbReference type="GO" id="GO:0005960">
    <property type="term" value="C:glycine cleavage complex"/>
    <property type="evidence" value="ECO:0007669"/>
    <property type="project" value="InterPro"/>
</dbReference>
<dbReference type="InterPro" id="IPR011053">
    <property type="entry name" value="Single_hybrid_motif"/>
</dbReference>
<evidence type="ECO:0000256" key="3">
    <source>
        <dbReference type="HAMAP-Rule" id="MF_00272"/>
    </source>
</evidence>
<dbReference type="NCBIfam" id="TIGR00527">
    <property type="entry name" value="gcvH"/>
    <property type="match status" value="1"/>
</dbReference>
<dbReference type="InterPro" id="IPR000089">
    <property type="entry name" value="Biotin_lipoyl"/>
</dbReference>
<comment type="similarity">
    <text evidence="1 3">Belongs to the GcvH family.</text>
</comment>
<dbReference type="Pfam" id="PF01597">
    <property type="entry name" value="GCV_H"/>
    <property type="match status" value="1"/>
</dbReference>
<comment type="subunit">
    <text evidence="3">The glycine cleavage system is composed of four proteins: P, T, L and H.</text>
</comment>
<dbReference type="GO" id="GO:0005829">
    <property type="term" value="C:cytosol"/>
    <property type="evidence" value="ECO:0007669"/>
    <property type="project" value="TreeGrafter"/>
</dbReference>
<proteinExistence type="inferred from homology"/>
<dbReference type="RefSeq" id="WP_087006959.1">
    <property type="nucleotide sequence ID" value="NZ_FWFF01000013.1"/>
</dbReference>
<protein>
    <recommendedName>
        <fullName evidence="3">Glycine cleavage system H protein</fullName>
    </recommendedName>
</protein>
<comment type="cofactor">
    <cofactor evidence="3">
        <name>(R)-lipoate</name>
        <dbReference type="ChEBI" id="CHEBI:83088"/>
    </cofactor>
    <text evidence="3">Binds 1 lipoyl cofactor covalently.</text>
</comment>
<dbReference type="HAMAP" id="MF_00272">
    <property type="entry name" value="GcvH"/>
    <property type="match status" value="1"/>
</dbReference>
<dbReference type="SUPFAM" id="SSF51230">
    <property type="entry name" value="Single hybrid motif"/>
    <property type="match status" value="1"/>
</dbReference>
<dbReference type="AlphaFoldDB" id="A0A1X6XFA5"/>
<gene>
    <name evidence="3" type="primary">gcvH</name>
    <name evidence="6" type="ORF">FM105_07795</name>
</gene>
<dbReference type="PANTHER" id="PTHR11715">
    <property type="entry name" value="GLYCINE CLEAVAGE SYSTEM H PROTEIN"/>
    <property type="match status" value="1"/>
</dbReference>
<keyword evidence="2 3" id="KW-0450">Lipoyl</keyword>
<feature type="domain" description="Lipoyl-binding" evidence="5">
    <location>
        <begin position="27"/>
        <end position="109"/>
    </location>
</feature>
<keyword evidence="7" id="KW-1185">Reference proteome</keyword>
<organism evidence="6 7">
    <name type="scientific">Brevibacterium yomogidense</name>
    <dbReference type="NCBI Taxonomy" id="946573"/>
    <lineage>
        <taxon>Bacteria</taxon>
        <taxon>Bacillati</taxon>
        <taxon>Actinomycetota</taxon>
        <taxon>Actinomycetes</taxon>
        <taxon>Micrococcales</taxon>
        <taxon>Brevibacteriaceae</taxon>
        <taxon>Brevibacterium</taxon>
    </lineage>
</organism>
<evidence type="ECO:0000259" key="5">
    <source>
        <dbReference type="PROSITE" id="PS50968"/>
    </source>
</evidence>
<dbReference type="InterPro" id="IPR017453">
    <property type="entry name" value="GCV_H_sub"/>
</dbReference>
<dbReference type="Proteomes" id="UP000196581">
    <property type="component" value="Unassembled WGS sequence"/>
</dbReference>
<dbReference type="InterPro" id="IPR033753">
    <property type="entry name" value="GCV_H/Fam206"/>
</dbReference>
<dbReference type="InterPro" id="IPR002930">
    <property type="entry name" value="GCV_H"/>
</dbReference>
<dbReference type="Gene3D" id="2.40.50.100">
    <property type="match status" value="1"/>
</dbReference>
<comment type="function">
    <text evidence="3">The glycine cleavage system catalyzes the degradation of glycine. The H protein shuttles the methylamine group of glycine from the P protein to the T protein.</text>
</comment>
<evidence type="ECO:0000256" key="1">
    <source>
        <dbReference type="ARBA" id="ARBA00009249"/>
    </source>
</evidence>
<evidence type="ECO:0000256" key="4">
    <source>
        <dbReference type="PIRSR" id="PIRSR617453-50"/>
    </source>
</evidence>
<dbReference type="CDD" id="cd06848">
    <property type="entry name" value="GCS_H"/>
    <property type="match status" value="1"/>
</dbReference>
<evidence type="ECO:0000256" key="2">
    <source>
        <dbReference type="ARBA" id="ARBA00022823"/>
    </source>
</evidence>
<dbReference type="GO" id="GO:0009249">
    <property type="term" value="P:protein lipoylation"/>
    <property type="evidence" value="ECO:0007669"/>
    <property type="project" value="TreeGrafter"/>
</dbReference>
<sequence>MADLTFPEGLHYSAEHEWVDRTDDDSVVRVGITDFAQDSLGDVVFVDMPEVGDTVTAGESSGEVESTKSVSDLVAPVSGEVITVNEALEDAPETINSDPYSGGWIYDVRLSDPAEVDALMDSAAYRAAVESEGA</sequence>
<dbReference type="NCBIfam" id="NF002270">
    <property type="entry name" value="PRK01202.1"/>
    <property type="match status" value="1"/>
</dbReference>
<accession>A0A1X6XFA5</accession>
<dbReference type="EMBL" id="FWFF01000013">
    <property type="protein sequence ID" value="SLM97836.1"/>
    <property type="molecule type" value="Genomic_DNA"/>
</dbReference>
<dbReference type="PANTHER" id="PTHR11715:SF3">
    <property type="entry name" value="GLYCINE CLEAVAGE SYSTEM H PROTEIN-RELATED"/>
    <property type="match status" value="1"/>
</dbReference>
<name>A0A1X6XFA5_9MICO</name>
<evidence type="ECO:0000313" key="7">
    <source>
        <dbReference type="Proteomes" id="UP000196581"/>
    </source>
</evidence>
<evidence type="ECO:0000313" key="6">
    <source>
        <dbReference type="EMBL" id="SLM97836.1"/>
    </source>
</evidence>
<dbReference type="PROSITE" id="PS50968">
    <property type="entry name" value="BIOTINYL_LIPOYL"/>
    <property type="match status" value="1"/>
</dbReference>
<feature type="modified residue" description="N6-lipoyllysine" evidence="3 4">
    <location>
        <position position="68"/>
    </location>
</feature>
<dbReference type="GO" id="GO:0019464">
    <property type="term" value="P:glycine decarboxylation via glycine cleavage system"/>
    <property type="evidence" value="ECO:0007669"/>
    <property type="project" value="UniProtKB-UniRule"/>
</dbReference>
<reference evidence="7" key="1">
    <citation type="submission" date="2017-02" db="EMBL/GenBank/DDBJ databases">
        <authorList>
            <person name="Dridi B."/>
        </authorList>
    </citation>
    <scope>NUCLEOTIDE SEQUENCE [LARGE SCALE GENOMIC DNA]</scope>
    <source>
        <strain evidence="7">B Co 03.10</strain>
    </source>
</reference>